<dbReference type="Proteomes" id="UP000886523">
    <property type="component" value="Unassembled WGS sequence"/>
</dbReference>
<dbReference type="GO" id="GO:0042149">
    <property type="term" value="P:cellular response to glucose starvation"/>
    <property type="evidence" value="ECO:0007669"/>
    <property type="project" value="TreeGrafter"/>
</dbReference>
<dbReference type="GO" id="GO:0005773">
    <property type="term" value="C:vacuole"/>
    <property type="evidence" value="ECO:0007669"/>
    <property type="project" value="GOC"/>
</dbReference>
<dbReference type="OrthoDB" id="5563539at2759"/>
<comment type="caution">
    <text evidence="3">The sequence shown here is derived from an EMBL/GenBank/DDBJ whole genome shotgun (WGS) entry which is preliminary data.</text>
</comment>
<sequence length="842" mass="89871">MAEYIPGTSVTRSAAMSALHHAHKAPDDNDVDVRESVMNVDYLSHEWQEEADVWASWRHTTRHKYDIANGVRLENASWRTWWKQRNNLKTVSPETLNWLKDSDVTWLYGPLHTAADPVPPAKVATTEDRLDLVKAMGKKPILKHRSISELFNAPRSASPSLEAVSAEMASLGEDRSSLLHTKSDPHILPPDLRRPSPPRAFSGSLSGIIPRDSSSSPRVSSDGENTGTRKHISFNTFVEQCIAIDKPRGSILSNGMTTWEAESALPYDEDHIIYEEDDEDLLTMRSSSSSSAESSRAPSLRRPSLGSHSSSVDNKERVTIAPIAPTMLKTFDFSPGQSPAVVFVPPQGSHFPQDPSSMIRFSSQATLRLGSPGSGIPQTPGPPTRSQWDDEDDNRCMGFDYFGGPDNGVAGEYGPSAQFRPSTQRNVLPDRGEPSYGRSFRHGAAIRAVSGTFPTSQAGPTSGLPPTLRVPTTPGRSILKQSAPDTSGAAVEPAHDASDKVDTYLSGVSGTIPPTSTASAPINNDPPPVPRQPSANNILAPAAPENLFSPPLPSRGRSTVRMPMNVEQRERSSSKGSSPIGSVSPSSRPPSVLGRPIVKAVNIGNPLEFNNGPVTPAVSHQPSSSTVPSQHSTVEAYHSPPLPDNTNGRSRIPSSSVSRSSVLPPPDASGQRRIDHANGTSFKNPPYTSEPTSRSLDAALPEAESARSHPTHDRPGKNSGSLRRATTTVTDDDGVPDGGDAYSYHSINPTPSNSPISTSRPLPSVSSTISPSHHRRSSSGVSTGRPQAPGIIEEDGTLVSRAVEIVSSAKGLLGAIWNAGVGVPASPVESYPSVNGRRASDV</sequence>
<feature type="compositionally biased region" description="Low complexity" evidence="1">
    <location>
        <begin position="746"/>
        <end position="759"/>
    </location>
</feature>
<dbReference type="PANTHER" id="PTHR28051:SF1">
    <property type="entry name" value="PROTEIN MTL1-RELATED"/>
    <property type="match status" value="1"/>
</dbReference>
<evidence type="ECO:0000313" key="4">
    <source>
        <dbReference type="Proteomes" id="UP000886523"/>
    </source>
</evidence>
<dbReference type="PANTHER" id="PTHR28051">
    <property type="entry name" value="PROTEIN MTL1-RELATED"/>
    <property type="match status" value="1"/>
</dbReference>
<dbReference type="InterPro" id="IPR013860">
    <property type="entry name" value="AreA_GATA"/>
</dbReference>
<proteinExistence type="predicted"/>
<feature type="compositionally biased region" description="Basic and acidic residues" evidence="1">
    <location>
        <begin position="493"/>
        <end position="502"/>
    </location>
</feature>
<organism evidence="3 4">
    <name type="scientific">Hydnum rufescens UP504</name>
    <dbReference type="NCBI Taxonomy" id="1448309"/>
    <lineage>
        <taxon>Eukaryota</taxon>
        <taxon>Fungi</taxon>
        <taxon>Dikarya</taxon>
        <taxon>Basidiomycota</taxon>
        <taxon>Agaricomycotina</taxon>
        <taxon>Agaricomycetes</taxon>
        <taxon>Cantharellales</taxon>
        <taxon>Hydnaceae</taxon>
        <taxon>Hydnum</taxon>
    </lineage>
</organism>
<feature type="compositionally biased region" description="Low complexity" evidence="1">
    <location>
        <begin position="285"/>
        <end position="307"/>
    </location>
</feature>
<feature type="region of interest" description="Disordered" evidence="1">
    <location>
        <begin position="411"/>
        <end position="438"/>
    </location>
</feature>
<gene>
    <name evidence="3" type="ORF">BS47DRAFT_1038573</name>
</gene>
<dbReference type="Pfam" id="PF08550">
    <property type="entry name" value="GATA_AreA"/>
    <property type="match status" value="1"/>
</dbReference>
<keyword evidence="4" id="KW-1185">Reference proteome</keyword>
<accession>A0A9P6AVW5</accession>
<dbReference type="GO" id="GO:0007039">
    <property type="term" value="P:protein catabolic process in the vacuole"/>
    <property type="evidence" value="ECO:0007669"/>
    <property type="project" value="TreeGrafter"/>
</dbReference>
<feature type="compositionally biased region" description="Polar residues" evidence="1">
    <location>
        <begin position="760"/>
        <end position="771"/>
    </location>
</feature>
<name>A0A9P6AVW5_9AGAM</name>
<dbReference type="EMBL" id="MU128983">
    <property type="protein sequence ID" value="KAF9512657.1"/>
    <property type="molecule type" value="Genomic_DNA"/>
</dbReference>
<feature type="compositionally biased region" description="Polar residues" evidence="1">
    <location>
        <begin position="506"/>
        <end position="522"/>
    </location>
</feature>
<feature type="region of interest" description="Disordered" evidence="1">
    <location>
        <begin position="282"/>
        <end position="317"/>
    </location>
</feature>
<protein>
    <recommendedName>
        <fullName evidence="2">Nitrogen regulatory protein areA GATA-like domain-containing protein</fullName>
    </recommendedName>
</protein>
<feature type="region of interest" description="Disordered" evidence="1">
    <location>
        <begin position="177"/>
        <end position="229"/>
    </location>
</feature>
<feature type="domain" description="Nitrogen regulatory protein areA GATA-like" evidence="2">
    <location>
        <begin position="56"/>
        <end position="83"/>
    </location>
</feature>
<dbReference type="AlphaFoldDB" id="A0A9P6AVW5"/>
<feature type="compositionally biased region" description="Basic and acidic residues" evidence="1">
    <location>
        <begin position="704"/>
        <end position="716"/>
    </location>
</feature>
<reference evidence="3" key="1">
    <citation type="journal article" date="2020" name="Nat. Commun.">
        <title>Large-scale genome sequencing of mycorrhizal fungi provides insights into the early evolution of symbiotic traits.</title>
        <authorList>
            <person name="Miyauchi S."/>
            <person name="Kiss E."/>
            <person name="Kuo A."/>
            <person name="Drula E."/>
            <person name="Kohler A."/>
            <person name="Sanchez-Garcia M."/>
            <person name="Morin E."/>
            <person name="Andreopoulos B."/>
            <person name="Barry K.W."/>
            <person name="Bonito G."/>
            <person name="Buee M."/>
            <person name="Carver A."/>
            <person name="Chen C."/>
            <person name="Cichocki N."/>
            <person name="Clum A."/>
            <person name="Culley D."/>
            <person name="Crous P.W."/>
            <person name="Fauchery L."/>
            <person name="Girlanda M."/>
            <person name="Hayes R.D."/>
            <person name="Keri Z."/>
            <person name="LaButti K."/>
            <person name="Lipzen A."/>
            <person name="Lombard V."/>
            <person name="Magnuson J."/>
            <person name="Maillard F."/>
            <person name="Murat C."/>
            <person name="Nolan M."/>
            <person name="Ohm R.A."/>
            <person name="Pangilinan J."/>
            <person name="Pereira M.F."/>
            <person name="Perotto S."/>
            <person name="Peter M."/>
            <person name="Pfister S."/>
            <person name="Riley R."/>
            <person name="Sitrit Y."/>
            <person name="Stielow J.B."/>
            <person name="Szollosi G."/>
            <person name="Zifcakova L."/>
            <person name="Stursova M."/>
            <person name="Spatafora J.W."/>
            <person name="Tedersoo L."/>
            <person name="Vaario L.M."/>
            <person name="Yamada A."/>
            <person name="Yan M."/>
            <person name="Wang P."/>
            <person name="Xu J."/>
            <person name="Bruns T."/>
            <person name="Baldrian P."/>
            <person name="Vilgalys R."/>
            <person name="Dunand C."/>
            <person name="Henrissat B."/>
            <person name="Grigoriev I.V."/>
            <person name="Hibbett D."/>
            <person name="Nagy L.G."/>
            <person name="Martin F.M."/>
        </authorList>
    </citation>
    <scope>NUCLEOTIDE SEQUENCE</scope>
    <source>
        <strain evidence="3">UP504</strain>
    </source>
</reference>
<feature type="compositionally biased region" description="Polar residues" evidence="1">
    <location>
        <begin position="678"/>
        <end position="695"/>
    </location>
</feature>
<evidence type="ECO:0000313" key="3">
    <source>
        <dbReference type="EMBL" id="KAF9512657.1"/>
    </source>
</evidence>
<evidence type="ECO:0000259" key="2">
    <source>
        <dbReference type="Pfam" id="PF08550"/>
    </source>
</evidence>
<feature type="compositionally biased region" description="Low complexity" evidence="1">
    <location>
        <begin position="574"/>
        <end position="594"/>
    </location>
</feature>
<feature type="region of interest" description="Disordered" evidence="1">
    <location>
        <begin position="452"/>
        <end position="594"/>
    </location>
</feature>
<evidence type="ECO:0000256" key="1">
    <source>
        <dbReference type="SAM" id="MobiDB-lite"/>
    </source>
</evidence>
<feature type="compositionally biased region" description="Low complexity" evidence="1">
    <location>
        <begin position="649"/>
        <end position="662"/>
    </location>
</feature>
<feature type="compositionally biased region" description="Polar residues" evidence="1">
    <location>
        <begin position="618"/>
        <end position="633"/>
    </location>
</feature>
<feature type="region of interest" description="Disordered" evidence="1">
    <location>
        <begin position="367"/>
        <end position="392"/>
    </location>
</feature>
<feature type="compositionally biased region" description="Low complexity" evidence="1">
    <location>
        <begin position="204"/>
        <end position="223"/>
    </location>
</feature>
<feature type="region of interest" description="Disordered" evidence="1">
    <location>
        <begin position="612"/>
        <end position="793"/>
    </location>
</feature>
<dbReference type="InterPro" id="IPR052292">
    <property type="entry name" value="Glucose_repression_reg"/>
</dbReference>